<dbReference type="Pfam" id="PF03129">
    <property type="entry name" value="HGTP_anticodon"/>
    <property type="match status" value="1"/>
</dbReference>
<feature type="domain" description="Aminoacyl-transfer RNA synthetases class-II family profile" evidence="10">
    <location>
        <begin position="23"/>
        <end position="320"/>
    </location>
</feature>
<dbReference type="InterPro" id="IPR004154">
    <property type="entry name" value="Anticodon-bd"/>
</dbReference>
<organism evidence="11 12">
    <name type="scientific">Gordoniibacillus kamchatkensis</name>
    <dbReference type="NCBI Taxonomy" id="1590651"/>
    <lineage>
        <taxon>Bacteria</taxon>
        <taxon>Bacillati</taxon>
        <taxon>Bacillota</taxon>
        <taxon>Bacilli</taxon>
        <taxon>Bacillales</taxon>
        <taxon>Paenibacillaceae</taxon>
        <taxon>Gordoniibacillus</taxon>
    </lineage>
</organism>
<keyword evidence="4 9" id="KW-0547">Nucleotide-binding</keyword>
<dbReference type="SUPFAM" id="SSF55681">
    <property type="entry name" value="Class II aaRS and biotin synthetases"/>
    <property type="match status" value="1"/>
</dbReference>
<dbReference type="EMBL" id="JXAK01000013">
    <property type="protein sequence ID" value="KIL41055.1"/>
    <property type="molecule type" value="Genomic_DNA"/>
</dbReference>
<comment type="caution">
    <text evidence="11">The sequence shown here is derived from an EMBL/GenBank/DDBJ whole genome shotgun (WGS) entry which is preliminary data.</text>
</comment>
<dbReference type="PROSITE" id="PS50862">
    <property type="entry name" value="AA_TRNA_LIGASE_II"/>
    <property type="match status" value="1"/>
</dbReference>
<evidence type="ECO:0000256" key="7">
    <source>
        <dbReference type="ARBA" id="ARBA00023146"/>
    </source>
</evidence>
<dbReference type="Gene3D" id="3.30.930.10">
    <property type="entry name" value="Bira Bifunctional Protein, Domain 2"/>
    <property type="match status" value="1"/>
</dbReference>
<keyword evidence="12" id="KW-1185">Reference proteome</keyword>
<dbReference type="PANTHER" id="PTHR43707">
    <property type="entry name" value="HISTIDYL-TRNA SYNTHETASE"/>
    <property type="match status" value="1"/>
</dbReference>
<dbReference type="Gene3D" id="3.40.50.800">
    <property type="entry name" value="Anticodon-binding domain"/>
    <property type="match status" value="1"/>
</dbReference>
<evidence type="ECO:0000256" key="2">
    <source>
        <dbReference type="ARBA" id="ARBA00022490"/>
    </source>
</evidence>
<evidence type="ECO:0000256" key="6">
    <source>
        <dbReference type="ARBA" id="ARBA00022917"/>
    </source>
</evidence>
<dbReference type="PANTHER" id="PTHR43707:SF1">
    <property type="entry name" value="HISTIDINE--TRNA LIGASE, MITOCHONDRIAL-RELATED"/>
    <property type="match status" value="1"/>
</dbReference>
<keyword evidence="7 9" id="KW-0030">Aminoacyl-tRNA synthetase</keyword>
<protein>
    <recommendedName>
        <fullName evidence="9">Histidine--tRNA ligase</fullName>
        <ecNumber evidence="9">6.1.1.21</ecNumber>
    </recommendedName>
    <alternativeName>
        <fullName evidence="9">Histidyl-tRNA synthetase</fullName>
        <shortName evidence="9">HisRS</shortName>
    </alternativeName>
</protein>
<comment type="similarity">
    <text evidence="1 9">Belongs to the class-II aminoacyl-tRNA synthetase family.</text>
</comment>
<evidence type="ECO:0000259" key="10">
    <source>
        <dbReference type="PROSITE" id="PS50862"/>
    </source>
</evidence>
<keyword evidence="2 9" id="KW-0963">Cytoplasm</keyword>
<dbReference type="InterPro" id="IPR041715">
    <property type="entry name" value="HisRS-like_core"/>
</dbReference>
<dbReference type="InterPro" id="IPR033656">
    <property type="entry name" value="HisRS_anticodon"/>
</dbReference>
<keyword evidence="3 9" id="KW-0436">Ligase</keyword>
<comment type="catalytic activity">
    <reaction evidence="8 9">
        <text>tRNA(His) + L-histidine + ATP = L-histidyl-tRNA(His) + AMP + diphosphate + H(+)</text>
        <dbReference type="Rhea" id="RHEA:17313"/>
        <dbReference type="Rhea" id="RHEA-COMP:9665"/>
        <dbReference type="Rhea" id="RHEA-COMP:9689"/>
        <dbReference type="ChEBI" id="CHEBI:15378"/>
        <dbReference type="ChEBI" id="CHEBI:30616"/>
        <dbReference type="ChEBI" id="CHEBI:33019"/>
        <dbReference type="ChEBI" id="CHEBI:57595"/>
        <dbReference type="ChEBI" id="CHEBI:78442"/>
        <dbReference type="ChEBI" id="CHEBI:78527"/>
        <dbReference type="ChEBI" id="CHEBI:456215"/>
        <dbReference type="EC" id="6.1.1.21"/>
    </reaction>
</comment>
<dbReference type="CDD" id="cd00859">
    <property type="entry name" value="HisRS_anticodon"/>
    <property type="match status" value="1"/>
</dbReference>
<dbReference type="NCBIfam" id="TIGR00442">
    <property type="entry name" value="hisS"/>
    <property type="match status" value="1"/>
</dbReference>
<evidence type="ECO:0000313" key="12">
    <source>
        <dbReference type="Proteomes" id="UP000031967"/>
    </source>
</evidence>
<proteinExistence type="inferred from homology"/>
<name>A0ABR5AJ26_9BACL</name>
<accession>A0ABR5AJ26</accession>
<dbReference type="InterPro" id="IPR006195">
    <property type="entry name" value="aa-tRNA-synth_II"/>
</dbReference>
<sequence length="417" mass="46376">MSMQKPTGTQDLLPGEVEKWQLIEEKARDVCRRFHYKEIRTPIFEHTELFVRGVGETTDIVEKEMYTFQDKGNRSLSLRPEGTAGVVRAYAENKLYGDPDISKLYYVGPMFRYERPQAGRYRQFHQFGAEVFGSTDPGLDAEVIALGYAIYKEIGLRDVTVEINSVGTPEIRAVYRTKLQEYLKPMLGELCRDCQSRYERNPMRVLDCKVDQHRFADAPSVIDYLDDEAAAHFTKVQSYLTAMDIPFRLNPRLVRGLDYYTHTAFEFKAAGIGAIDTIGGGGRYNGLVGEVGGPDQPGVGFGLGLERILLVLAAQGVELPAEPQLDVYLIALGDAAEAEAVRLAYELRGAGLKVDKDYTGRKMKAQMKSADRFAARYAAILGDDELAQGVITVKTLATGEQTAVPLGELANYVKANQ</sequence>
<keyword evidence="6 9" id="KW-0648">Protein biosynthesis</keyword>
<dbReference type="InterPro" id="IPR015807">
    <property type="entry name" value="His-tRNA-ligase"/>
</dbReference>
<evidence type="ECO:0000256" key="5">
    <source>
        <dbReference type="ARBA" id="ARBA00022840"/>
    </source>
</evidence>
<comment type="subcellular location">
    <subcellularLocation>
        <location evidence="9">Cytoplasm</location>
    </subcellularLocation>
</comment>
<dbReference type="HAMAP" id="MF_00127">
    <property type="entry name" value="His_tRNA_synth"/>
    <property type="match status" value="1"/>
</dbReference>
<gene>
    <name evidence="9" type="primary">hisS</name>
    <name evidence="11" type="ORF">SD70_09590</name>
</gene>
<dbReference type="Pfam" id="PF13393">
    <property type="entry name" value="tRNA-synt_His"/>
    <property type="match status" value="1"/>
</dbReference>
<evidence type="ECO:0000256" key="9">
    <source>
        <dbReference type="HAMAP-Rule" id="MF_00127"/>
    </source>
</evidence>
<dbReference type="SUPFAM" id="SSF52954">
    <property type="entry name" value="Class II aaRS ABD-related"/>
    <property type="match status" value="1"/>
</dbReference>
<evidence type="ECO:0000313" key="11">
    <source>
        <dbReference type="EMBL" id="KIL41055.1"/>
    </source>
</evidence>
<comment type="subunit">
    <text evidence="9">Homodimer.</text>
</comment>
<dbReference type="InterPro" id="IPR004516">
    <property type="entry name" value="HisRS/HisZ"/>
</dbReference>
<dbReference type="Proteomes" id="UP000031967">
    <property type="component" value="Unassembled WGS sequence"/>
</dbReference>
<evidence type="ECO:0000256" key="3">
    <source>
        <dbReference type="ARBA" id="ARBA00022598"/>
    </source>
</evidence>
<reference evidence="11 12" key="1">
    <citation type="submission" date="2014-12" db="EMBL/GenBank/DDBJ databases">
        <title>Draft genome sequence of Paenibacillus kamchatkensis strain B-2647.</title>
        <authorList>
            <person name="Karlyshev A.V."/>
            <person name="Kudryashova E.B."/>
        </authorList>
    </citation>
    <scope>NUCLEOTIDE SEQUENCE [LARGE SCALE GENOMIC DNA]</scope>
    <source>
        <strain evidence="11 12">VKM B-2647</strain>
    </source>
</reference>
<dbReference type="RefSeq" id="WP_041047352.1">
    <property type="nucleotide sequence ID" value="NZ_JXAK01000013.1"/>
</dbReference>
<dbReference type="CDD" id="cd00773">
    <property type="entry name" value="HisRS-like_core"/>
    <property type="match status" value="1"/>
</dbReference>
<dbReference type="InterPro" id="IPR036621">
    <property type="entry name" value="Anticodon-bd_dom_sf"/>
</dbReference>
<keyword evidence="5 9" id="KW-0067">ATP-binding</keyword>
<dbReference type="PIRSF" id="PIRSF001549">
    <property type="entry name" value="His-tRNA_synth"/>
    <property type="match status" value="1"/>
</dbReference>
<evidence type="ECO:0000256" key="4">
    <source>
        <dbReference type="ARBA" id="ARBA00022741"/>
    </source>
</evidence>
<dbReference type="InterPro" id="IPR045864">
    <property type="entry name" value="aa-tRNA-synth_II/BPL/LPL"/>
</dbReference>
<evidence type="ECO:0000256" key="1">
    <source>
        <dbReference type="ARBA" id="ARBA00008226"/>
    </source>
</evidence>
<dbReference type="EC" id="6.1.1.21" evidence="9"/>
<evidence type="ECO:0000256" key="8">
    <source>
        <dbReference type="ARBA" id="ARBA00047639"/>
    </source>
</evidence>